<gene>
    <name evidence="1" type="ORF">PGLA2088_LOCUS15028</name>
</gene>
<evidence type="ECO:0000313" key="1">
    <source>
        <dbReference type="EMBL" id="CAE8662795.1"/>
    </source>
</evidence>
<name>A0A813J313_POLGL</name>
<evidence type="ECO:0000313" key="2">
    <source>
        <dbReference type="Proteomes" id="UP000626109"/>
    </source>
</evidence>
<feature type="non-terminal residue" evidence="1">
    <location>
        <position position="1"/>
    </location>
</feature>
<sequence length="83" mass="8713">MAARGSLEAGLADVVVTVLSVMTRDYGPATRSLVQASVGFMNETTNAFIQQFLESTPPCGQTNVYFGPGDLVNNMLLASSALV</sequence>
<dbReference type="EMBL" id="CAJNNW010018366">
    <property type="protein sequence ID" value="CAE8662795.1"/>
    <property type="molecule type" value="Genomic_DNA"/>
</dbReference>
<organism evidence="1 2">
    <name type="scientific">Polarella glacialis</name>
    <name type="common">Dinoflagellate</name>
    <dbReference type="NCBI Taxonomy" id="89957"/>
    <lineage>
        <taxon>Eukaryota</taxon>
        <taxon>Sar</taxon>
        <taxon>Alveolata</taxon>
        <taxon>Dinophyceae</taxon>
        <taxon>Suessiales</taxon>
        <taxon>Suessiaceae</taxon>
        <taxon>Polarella</taxon>
    </lineage>
</organism>
<dbReference type="AlphaFoldDB" id="A0A813J313"/>
<dbReference type="Proteomes" id="UP000626109">
    <property type="component" value="Unassembled WGS sequence"/>
</dbReference>
<comment type="caution">
    <text evidence="1">The sequence shown here is derived from an EMBL/GenBank/DDBJ whole genome shotgun (WGS) entry which is preliminary data.</text>
</comment>
<protein>
    <submittedName>
        <fullName evidence="1">Uncharacterized protein</fullName>
    </submittedName>
</protein>
<proteinExistence type="predicted"/>
<reference evidence="1" key="1">
    <citation type="submission" date="2021-02" db="EMBL/GenBank/DDBJ databases">
        <authorList>
            <person name="Dougan E. K."/>
            <person name="Rhodes N."/>
            <person name="Thang M."/>
            <person name="Chan C."/>
        </authorList>
    </citation>
    <scope>NUCLEOTIDE SEQUENCE</scope>
</reference>
<accession>A0A813J313</accession>